<keyword evidence="9" id="KW-0375">Hydrogen ion transport</keyword>
<feature type="transmembrane region" description="Helical" evidence="9">
    <location>
        <begin position="546"/>
        <end position="568"/>
    </location>
</feature>
<evidence type="ECO:0000256" key="4">
    <source>
        <dbReference type="ARBA" id="ARBA00022842"/>
    </source>
</evidence>
<dbReference type="NCBIfam" id="TIGR01104">
    <property type="entry name" value="V_PPase"/>
    <property type="match status" value="1"/>
</dbReference>
<dbReference type="InterPro" id="IPR004131">
    <property type="entry name" value="PPase-energised_H-pump"/>
</dbReference>
<keyword evidence="2 9" id="KW-0813">Transport</keyword>
<accession>A0A933DTN8</accession>
<evidence type="ECO:0000313" key="10">
    <source>
        <dbReference type="EMBL" id="MBI4132869.1"/>
    </source>
</evidence>
<feature type="transmembrane region" description="Helical" evidence="9">
    <location>
        <begin position="58"/>
        <end position="91"/>
    </location>
</feature>
<evidence type="ECO:0000313" key="11">
    <source>
        <dbReference type="Proteomes" id="UP000756703"/>
    </source>
</evidence>
<dbReference type="EC" id="7.1.3.1" evidence="9"/>
<feature type="transmembrane region" description="Helical" evidence="9">
    <location>
        <begin position="483"/>
        <end position="502"/>
    </location>
</feature>
<feature type="site" description="Determinant of potassium independence" evidence="9">
    <location>
        <position position="441"/>
    </location>
</feature>
<dbReference type="GO" id="GO:0004427">
    <property type="term" value="F:inorganic diphosphate phosphatase activity"/>
    <property type="evidence" value="ECO:0007669"/>
    <property type="project" value="UniProtKB-UniRule"/>
</dbReference>
<feature type="transmembrane region" description="Helical" evidence="9">
    <location>
        <begin position="378"/>
        <end position="403"/>
    </location>
</feature>
<keyword evidence="10" id="KW-0378">Hydrolase</keyword>
<feature type="transmembrane region" description="Helical" evidence="9">
    <location>
        <begin position="351"/>
        <end position="372"/>
    </location>
</feature>
<keyword evidence="6 9" id="KW-1133">Transmembrane helix</keyword>
<dbReference type="GO" id="GO:0012505">
    <property type="term" value="C:endomembrane system"/>
    <property type="evidence" value="ECO:0007669"/>
    <property type="project" value="UniProtKB-SubCell"/>
</dbReference>
<evidence type="ECO:0000256" key="1">
    <source>
        <dbReference type="ARBA" id="ARBA00004127"/>
    </source>
</evidence>
<comment type="caution">
    <text evidence="9">Lacks conserved residue(s) required for the propagation of feature annotation.</text>
</comment>
<evidence type="ECO:0000256" key="3">
    <source>
        <dbReference type="ARBA" id="ARBA00022692"/>
    </source>
</evidence>
<evidence type="ECO:0000256" key="2">
    <source>
        <dbReference type="ARBA" id="ARBA00022448"/>
    </source>
</evidence>
<feature type="transmembrane region" description="Helical" evidence="9">
    <location>
        <begin position="149"/>
        <end position="166"/>
    </location>
</feature>
<evidence type="ECO:0000256" key="9">
    <source>
        <dbReference type="HAMAP-Rule" id="MF_01129"/>
    </source>
</evidence>
<dbReference type="Proteomes" id="UP000756703">
    <property type="component" value="Unassembled WGS sequence"/>
</dbReference>
<name>A0A933DTN8_9BACT</name>
<sequence>MLIFSLAVAIASIAYAALLRAQTLARPTGSGAMLEIASAIKAGSQAYLRRQNATVLKVALIITALIWLFFGLATAAGFVVGAAASALAGYLGMMTAVEANVRTAEAAKSGLARAFAIAFSGGAVTGFLVAGLALASVTAFYWATTDLEALVGLAFGGSLISVFARLGGGIYTKGADVGADLVGKVEAGIPEDDPRNPAVIADNVGDNVGDCAGMAADLFETYAVTAISAMLLASLIRGEASLSVIVPLVMGALAILASMAGSIVAGRANPEKGIMRALYQGLAVSAVLAGIGFFGFSFLFGATFSFNDAVATTVGLVVTILMVVVTEYYTSKKFRPVQEIARASNSGHGTNIIMGLAFSLEATALPVLLISAGALAAYLFAGLYGVALAAMGMLSLTAMIVAIDSFGPITDNAGGIAEMAGLPDSVRKVTDPLDAVGNTTKAVTKGYAIASAGLASLVLFSSYTQELQSLGKFFFFDLSDPYVIVGLFIGGAMPYLFASMAMRAVGKTAHGVVEEVRRQFREIPGIMEGRAKPDYAKAVDIVTVSALRYMIVPALIPVAIPILVVIILGSNGAVALGGVLVGSIVTGVFAAISMTSGGAAWDNAKKFIEEGHYGGKKSPAHQAAITGDTVGDPYKDTAGPAINPMIKIVNIVALLIARLL</sequence>
<dbReference type="PANTHER" id="PTHR31998">
    <property type="entry name" value="K(+)-INSENSITIVE PYROPHOSPHATE-ENERGIZED PROTON PUMP"/>
    <property type="match status" value="1"/>
</dbReference>
<dbReference type="GO" id="GO:0009678">
    <property type="term" value="F:diphosphate hydrolysis-driven proton transmembrane transporter activity"/>
    <property type="evidence" value="ECO:0007669"/>
    <property type="project" value="UniProtKB-UniRule"/>
</dbReference>
<keyword evidence="9" id="KW-1003">Cell membrane</keyword>
<organism evidence="10 11">
    <name type="scientific">Candidatus Sungiibacteriota bacterium</name>
    <dbReference type="NCBI Taxonomy" id="2750080"/>
    <lineage>
        <taxon>Bacteria</taxon>
        <taxon>Candidatus Sungiibacteriota</taxon>
    </lineage>
</organism>
<dbReference type="NCBIfam" id="NF001960">
    <property type="entry name" value="PRK00733.3-5"/>
    <property type="match status" value="1"/>
</dbReference>
<dbReference type="HAMAP" id="MF_01129">
    <property type="entry name" value="PPase_energized_pump"/>
    <property type="match status" value="1"/>
</dbReference>
<comment type="similarity">
    <text evidence="9">Belongs to the H(+)-translocating pyrophosphatase (TC 3.A.10) family. K(+)-insensitive subfamily.</text>
</comment>
<dbReference type="GO" id="GO:0000287">
    <property type="term" value="F:magnesium ion binding"/>
    <property type="evidence" value="ECO:0007669"/>
    <property type="project" value="UniProtKB-UniRule"/>
</dbReference>
<evidence type="ECO:0000256" key="7">
    <source>
        <dbReference type="ARBA" id="ARBA00023065"/>
    </source>
</evidence>
<evidence type="ECO:0000256" key="6">
    <source>
        <dbReference type="ARBA" id="ARBA00022989"/>
    </source>
</evidence>
<dbReference type="NCBIfam" id="NF001951">
    <property type="entry name" value="PRK00733.1-2"/>
    <property type="match status" value="1"/>
</dbReference>
<reference evidence="10" key="1">
    <citation type="submission" date="2020-07" db="EMBL/GenBank/DDBJ databases">
        <title>Huge and variable diversity of episymbiotic CPR bacteria and DPANN archaea in groundwater ecosystems.</title>
        <authorList>
            <person name="He C.Y."/>
            <person name="Keren R."/>
            <person name="Whittaker M."/>
            <person name="Farag I.F."/>
            <person name="Doudna J."/>
            <person name="Cate J.H.D."/>
            <person name="Banfield J.F."/>
        </authorList>
    </citation>
    <scope>NUCLEOTIDE SEQUENCE</scope>
    <source>
        <strain evidence="10">NC_groundwater_1225_Ag_S-0.1um_56_177</strain>
    </source>
</reference>
<keyword evidence="4 9" id="KW-0460">Magnesium</keyword>
<evidence type="ECO:0000256" key="8">
    <source>
        <dbReference type="ARBA" id="ARBA00023136"/>
    </source>
</evidence>
<feature type="transmembrane region" description="Helical" evidence="9">
    <location>
        <begin position="111"/>
        <end position="143"/>
    </location>
</feature>
<feature type="transmembrane region" description="Helical" evidence="9">
    <location>
        <begin position="446"/>
        <end position="463"/>
    </location>
</feature>
<comment type="cofactor">
    <cofactor evidence="9">
        <name>Mg(2+)</name>
        <dbReference type="ChEBI" id="CHEBI:18420"/>
    </cofactor>
</comment>
<comment type="subunit">
    <text evidence="9">Homodimer.</text>
</comment>
<feature type="transmembrane region" description="Helical" evidence="9">
    <location>
        <begin position="277"/>
        <end position="303"/>
    </location>
</feature>
<feature type="transmembrane region" description="Helical" evidence="9">
    <location>
        <begin position="309"/>
        <end position="330"/>
    </location>
</feature>
<proteinExistence type="inferred from homology"/>
<dbReference type="Pfam" id="PF03030">
    <property type="entry name" value="H_PPase"/>
    <property type="match status" value="1"/>
</dbReference>
<comment type="caution">
    <text evidence="10">The sequence shown here is derived from an EMBL/GenBank/DDBJ whole genome shotgun (WGS) entry which is preliminary data.</text>
</comment>
<dbReference type="AlphaFoldDB" id="A0A933DTN8"/>
<protein>
    <recommendedName>
        <fullName evidence="9">K(+)-insensitive pyrophosphate-energized proton pump</fullName>
        <ecNumber evidence="9">7.1.3.1</ecNumber>
    </recommendedName>
    <alternativeName>
        <fullName evidence="9">Membrane-bound proton-translocating pyrophosphatase</fullName>
    </alternativeName>
    <alternativeName>
        <fullName evidence="9">Pyrophosphate-energized inorganic pyrophosphatase</fullName>
        <shortName evidence="9">H(+)-PPase</shortName>
    </alternativeName>
</protein>
<keyword evidence="7 9" id="KW-0406">Ion transport</keyword>
<evidence type="ECO:0000256" key="5">
    <source>
        <dbReference type="ARBA" id="ARBA00022967"/>
    </source>
</evidence>
<feature type="transmembrane region" description="Helical" evidence="9">
    <location>
        <begin position="574"/>
        <end position="596"/>
    </location>
</feature>
<feature type="transmembrane region" description="Helical" evidence="9">
    <location>
        <begin position="242"/>
        <end position="265"/>
    </location>
</feature>
<dbReference type="GO" id="GO:0005886">
    <property type="term" value="C:plasma membrane"/>
    <property type="evidence" value="ECO:0007669"/>
    <property type="project" value="UniProtKB-SubCell"/>
</dbReference>
<dbReference type="PIRSF" id="PIRSF001265">
    <property type="entry name" value="H+-PPase"/>
    <property type="match status" value="1"/>
</dbReference>
<comment type="catalytic activity">
    <reaction evidence="9">
        <text>diphosphate + H2O + H(+)(in) = 2 phosphate + 2 H(+)(out)</text>
        <dbReference type="Rhea" id="RHEA:13973"/>
        <dbReference type="ChEBI" id="CHEBI:15377"/>
        <dbReference type="ChEBI" id="CHEBI:15378"/>
        <dbReference type="ChEBI" id="CHEBI:33019"/>
        <dbReference type="ChEBI" id="CHEBI:43474"/>
        <dbReference type="EC" id="7.1.3.1"/>
    </reaction>
</comment>
<keyword evidence="5 9" id="KW-1278">Translocase</keyword>
<keyword evidence="3 9" id="KW-0812">Transmembrane</keyword>
<comment type="function">
    <text evidence="9">Proton pump that utilizes the energy of pyrophosphate hydrolysis as the driving force for proton movement across the membrane. Generates a proton motive force.</text>
</comment>
<gene>
    <name evidence="9" type="primary">hppA</name>
    <name evidence="10" type="ORF">HY473_02185</name>
</gene>
<comment type="subcellular location">
    <subcellularLocation>
        <location evidence="9">Cell membrane</location>
        <topology evidence="9">Multi-pass membrane protein</topology>
    </subcellularLocation>
    <subcellularLocation>
        <location evidence="1">Endomembrane system</location>
        <topology evidence="1">Multi-pass membrane protein</topology>
    </subcellularLocation>
</comment>
<dbReference type="EMBL" id="JACQMI010000013">
    <property type="protein sequence ID" value="MBI4132869.1"/>
    <property type="molecule type" value="Genomic_DNA"/>
</dbReference>
<keyword evidence="8 9" id="KW-0472">Membrane</keyword>